<proteinExistence type="predicted"/>
<evidence type="ECO:0000256" key="1">
    <source>
        <dbReference type="SAM" id="Phobius"/>
    </source>
</evidence>
<sequence>MIDNNITDSLLFGLSIWIGVIVFFIGVGFTSEEYIIRKKRIKKLYSENYSFLDENNFILHHDLYFEGKYIEFWFRVYPIAQRQQNGQELEYYFIEACYELTQENKEREEKLSGNYFLGKLTFSNNCAGYIPKNWSNPDFKEEFDGLISIFDYEKLKPLSKNDWEEIYGKKIKEEKLREEKSRAKQILKIGKLDIKYIKPEKQIRH</sequence>
<comment type="caution">
    <text evidence="2">The sequence shown here is derived from an EMBL/GenBank/DDBJ whole genome shotgun (WGS) entry which is preliminary data.</text>
</comment>
<keyword evidence="1" id="KW-0472">Membrane</keyword>
<keyword evidence="1" id="KW-0812">Transmembrane</keyword>
<dbReference type="Proteomes" id="UP001262889">
    <property type="component" value="Unassembled WGS sequence"/>
</dbReference>
<organism evidence="2 3">
    <name type="scientific">Autumnicola tepida</name>
    <dbReference type="NCBI Taxonomy" id="3075595"/>
    <lineage>
        <taxon>Bacteria</taxon>
        <taxon>Pseudomonadati</taxon>
        <taxon>Bacteroidota</taxon>
        <taxon>Flavobacteriia</taxon>
        <taxon>Flavobacteriales</taxon>
        <taxon>Flavobacteriaceae</taxon>
        <taxon>Autumnicola</taxon>
    </lineage>
</organism>
<accession>A0ABU3CEZ0</accession>
<keyword evidence="3" id="KW-1185">Reference proteome</keyword>
<name>A0ABU3CEZ0_9FLAO</name>
<protein>
    <submittedName>
        <fullName evidence="2">Uncharacterized protein</fullName>
    </submittedName>
</protein>
<gene>
    <name evidence="2" type="ORF">RM553_18915</name>
</gene>
<feature type="transmembrane region" description="Helical" evidence="1">
    <location>
        <begin position="12"/>
        <end position="36"/>
    </location>
</feature>
<evidence type="ECO:0000313" key="2">
    <source>
        <dbReference type="EMBL" id="MDT0644917.1"/>
    </source>
</evidence>
<evidence type="ECO:0000313" key="3">
    <source>
        <dbReference type="Proteomes" id="UP001262889"/>
    </source>
</evidence>
<dbReference type="RefSeq" id="WP_311536532.1">
    <property type="nucleotide sequence ID" value="NZ_JAVRHQ010000044.1"/>
</dbReference>
<dbReference type="EMBL" id="JAVRHQ010000044">
    <property type="protein sequence ID" value="MDT0644917.1"/>
    <property type="molecule type" value="Genomic_DNA"/>
</dbReference>
<keyword evidence="1" id="KW-1133">Transmembrane helix</keyword>
<reference evidence="2 3" key="1">
    <citation type="submission" date="2023-09" db="EMBL/GenBank/DDBJ databases">
        <authorList>
            <person name="Rey-Velasco X."/>
        </authorList>
    </citation>
    <scope>NUCLEOTIDE SEQUENCE [LARGE SCALE GENOMIC DNA]</scope>
    <source>
        <strain evidence="2 3">F363</strain>
    </source>
</reference>